<dbReference type="GO" id="GO:0008168">
    <property type="term" value="F:methyltransferase activity"/>
    <property type="evidence" value="ECO:0007669"/>
    <property type="project" value="UniProtKB-KW"/>
</dbReference>
<evidence type="ECO:0000256" key="1">
    <source>
        <dbReference type="ARBA" id="ARBA00011975"/>
    </source>
</evidence>
<evidence type="ECO:0000256" key="8">
    <source>
        <dbReference type="RuleBase" id="RU000416"/>
    </source>
</evidence>
<dbReference type="PANTHER" id="PTHR46098">
    <property type="entry name" value="TRNA (CYTOSINE(38)-C(5))-METHYLTRANSFERASE"/>
    <property type="match status" value="1"/>
</dbReference>
<dbReference type="NCBIfam" id="TIGR00675">
    <property type="entry name" value="dcm"/>
    <property type="match status" value="1"/>
</dbReference>
<feature type="active site" evidence="7">
    <location>
        <position position="77"/>
    </location>
</feature>
<evidence type="ECO:0000256" key="2">
    <source>
        <dbReference type="ARBA" id="ARBA00022603"/>
    </source>
</evidence>
<dbReference type="InterPro" id="IPR001525">
    <property type="entry name" value="C5_MeTfrase"/>
</dbReference>
<dbReference type="GO" id="GO:0032259">
    <property type="term" value="P:methylation"/>
    <property type="evidence" value="ECO:0007669"/>
    <property type="project" value="UniProtKB-KW"/>
</dbReference>
<dbReference type="PANTHER" id="PTHR46098:SF1">
    <property type="entry name" value="TRNA (CYTOSINE(38)-C(5))-METHYLTRANSFERASE"/>
    <property type="match status" value="1"/>
</dbReference>
<dbReference type="Pfam" id="PF00145">
    <property type="entry name" value="DNA_methylase"/>
    <property type="match status" value="1"/>
</dbReference>
<keyword evidence="2 7" id="KW-0489">Methyltransferase</keyword>
<evidence type="ECO:0000256" key="3">
    <source>
        <dbReference type="ARBA" id="ARBA00022679"/>
    </source>
</evidence>
<evidence type="ECO:0000256" key="7">
    <source>
        <dbReference type="PROSITE-ProRule" id="PRU01016"/>
    </source>
</evidence>
<dbReference type="RefSeq" id="WP_140026157.1">
    <property type="nucleotide sequence ID" value="NZ_JBHUFG010000045.1"/>
</dbReference>
<accession>A0ABY2Y0A4</accession>
<evidence type="ECO:0000256" key="6">
    <source>
        <dbReference type="ARBA" id="ARBA00047422"/>
    </source>
</evidence>
<comment type="similarity">
    <text evidence="7 8">Belongs to the class I-like SAM-binding methyltransferase superfamily. C5-methyltransferase family.</text>
</comment>
<dbReference type="PROSITE" id="PS51679">
    <property type="entry name" value="SAM_MT_C5"/>
    <property type="match status" value="1"/>
</dbReference>
<evidence type="ECO:0000256" key="4">
    <source>
        <dbReference type="ARBA" id="ARBA00022691"/>
    </source>
</evidence>
<keyword evidence="5" id="KW-0680">Restriction system</keyword>
<dbReference type="Proteomes" id="UP000312784">
    <property type="component" value="Unassembled WGS sequence"/>
</dbReference>
<organism evidence="9 10">
    <name type="scientific">Ochrobactrum teleogrylli</name>
    <dbReference type="NCBI Taxonomy" id="2479765"/>
    <lineage>
        <taxon>Bacteria</taxon>
        <taxon>Pseudomonadati</taxon>
        <taxon>Pseudomonadota</taxon>
        <taxon>Alphaproteobacteria</taxon>
        <taxon>Hyphomicrobiales</taxon>
        <taxon>Brucellaceae</taxon>
        <taxon>Brucella/Ochrobactrum group</taxon>
        <taxon>Ochrobactrum</taxon>
    </lineage>
</organism>
<dbReference type="EMBL" id="VEWL01000017">
    <property type="protein sequence ID" value="TNV10722.1"/>
    <property type="molecule type" value="Genomic_DNA"/>
</dbReference>
<comment type="catalytic activity">
    <reaction evidence="6">
        <text>a 2'-deoxycytidine in DNA + S-adenosyl-L-methionine = a 5-methyl-2'-deoxycytidine in DNA + S-adenosyl-L-homocysteine + H(+)</text>
        <dbReference type="Rhea" id="RHEA:13681"/>
        <dbReference type="Rhea" id="RHEA-COMP:11369"/>
        <dbReference type="Rhea" id="RHEA-COMP:11370"/>
        <dbReference type="ChEBI" id="CHEBI:15378"/>
        <dbReference type="ChEBI" id="CHEBI:57856"/>
        <dbReference type="ChEBI" id="CHEBI:59789"/>
        <dbReference type="ChEBI" id="CHEBI:85452"/>
        <dbReference type="ChEBI" id="CHEBI:85454"/>
        <dbReference type="EC" id="2.1.1.37"/>
    </reaction>
</comment>
<evidence type="ECO:0000313" key="10">
    <source>
        <dbReference type="Proteomes" id="UP000312784"/>
    </source>
</evidence>
<keyword evidence="10" id="KW-1185">Reference proteome</keyword>
<reference evidence="9 10" key="1">
    <citation type="submission" date="2019-06" db="EMBL/GenBank/DDBJ databases">
        <title>Ochrobactrum cricket sp.nov., isolated from the insect Teleogryllus occipitalis living in deserted cropland.</title>
        <authorList>
            <person name="Hu M."/>
        </authorList>
    </citation>
    <scope>NUCLEOTIDE SEQUENCE [LARGE SCALE GENOMIC DNA]</scope>
    <source>
        <strain evidence="9 10">LCB8</strain>
    </source>
</reference>
<gene>
    <name evidence="9" type="ORF">FIC94_19940</name>
</gene>
<dbReference type="Gene3D" id="3.40.50.150">
    <property type="entry name" value="Vaccinia Virus protein VP39"/>
    <property type="match status" value="1"/>
</dbReference>
<dbReference type="InterPro" id="IPR050750">
    <property type="entry name" value="C5-MTase"/>
</dbReference>
<proteinExistence type="inferred from homology"/>
<keyword evidence="4 7" id="KW-0949">S-adenosyl-L-methionine</keyword>
<dbReference type="SUPFAM" id="SSF53335">
    <property type="entry name" value="S-adenosyl-L-methionine-dependent methyltransferases"/>
    <property type="match status" value="1"/>
</dbReference>
<name>A0ABY2Y0A4_9HYPH</name>
<keyword evidence="3 7" id="KW-0808">Transferase</keyword>
<sequence length="391" mass="42997">MSKTFSFYEFFAGAGMARAGLGSNWQCLFANDFDGKKGLTYQDNWGTSGELFVGDVRDVTTKMLSSTADLAWGSFPCQDLSLAGGGAGLRGERSGTFYPFWDVMRGLIRDNRGPKVIALENVCGALTSHQGADFRAICQTFSDAGYRYGALVIDAELFLPHSRPRLFVVGVRKDIAINPCLLSPGATVPFHTRSLQNAYARISDSAKADWVWWNLPSPPLRTTTFSDIIEDHPVDVKWHTPAETNRLLASMTPVNVAKVEAAKRAERRIVGGVYKRTRPEANGRVVRAEVRFDDIAGCLRTPNGGSSRQTLLVVEGERVRSRLISARETARLMGLAESYRLPKKYNEAYHLTGDGVAVPVVRFLSHYLFEPLAIGKQIAAIDSNKVASLGR</sequence>
<comment type="caution">
    <text evidence="9">The sequence shown here is derived from an EMBL/GenBank/DDBJ whole genome shotgun (WGS) entry which is preliminary data.</text>
</comment>
<protein>
    <recommendedName>
        <fullName evidence="1">DNA (cytosine-5-)-methyltransferase</fullName>
        <ecNumber evidence="1">2.1.1.37</ecNumber>
    </recommendedName>
</protein>
<dbReference type="EC" id="2.1.1.37" evidence="1"/>
<evidence type="ECO:0000313" key="9">
    <source>
        <dbReference type="EMBL" id="TNV10722.1"/>
    </source>
</evidence>
<dbReference type="PRINTS" id="PR00105">
    <property type="entry name" value="C5METTRFRASE"/>
</dbReference>
<dbReference type="Gene3D" id="3.90.120.10">
    <property type="entry name" value="DNA Methylase, subunit A, domain 2"/>
    <property type="match status" value="1"/>
</dbReference>
<evidence type="ECO:0000256" key="5">
    <source>
        <dbReference type="ARBA" id="ARBA00022747"/>
    </source>
</evidence>
<dbReference type="InterPro" id="IPR029063">
    <property type="entry name" value="SAM-dependent_MTases_sf"/>
</dbReference>